<sequence>MNPPTKANFQARRRICTICTGLADPSETKLILATSTKMAVPLYHRQSIQRIPGYLPMKPPEKPSSPSGSWRTLSMESKSTSTSSGYGTPCAVHGEGYCRHLVPVYTAMPCSSNLSYDTMLDTVAVYKKRSYNALKQRSGGMYYYRLRDNLSPPRRLENQRKLSEDQVIPEHRHQQRWQYHPDRRLSQQCYSHVRRSTCSCHRDYCSHRHNYYDLRKSPYLSSSSSATSTSWREDDGGYSPLRAFQPPSPSHLIPSKWKSESDLRVRTLDEEANEIYNELLDTADMLASLDQKTKTTETRLIGVGMYPPPVPQRHKSCHNLRNSVLATKPKEAITSRPIPKLLDRRRQRRTSQLRTPTNMTPQRASGDVGLSCPLEGSTNVLMPDRDEESALEALEAVVNLDYLKLKPGLFANGGRSSGPTPIIRAYSGETEDDWLKQQARHLNGNVSPINFSVVEIDDDDDNTEKLGPETLPLDVVDAELIDPIHTLSVATSGQGSGSYSEFTNSEDMSCLSELDV</sequence>
<organism evidence="2">
    <name type="scientific">Echinococcus granulosus</name>
    <name type="common">Hydatid tapeworm</name>
    <dbReference type="NCBI Taxonomy" id="6210"/>
    <lineage>
        <taxon>Eukaryota</taxon>
        <taxon>Metazoa</taxon>
        <taxon>Spiralia</taxon>
        <taxon>Lophotrochozoa</taxon>
        <taxon>Platyhelminthes</taxon>
        <taxon>Cestoda</taxon>
        <taxon>Eucestoda</taxon>
        <taxon>Cyclophyllidea</taxon>
        <taxon>Taeniidae</taxon>
        <taxon>Echinococcus</taxon>
        <taxon>Echinococcus granulosus group</taxon>
    </lineage>
</organism>
<reference evidence="4" key="3">
    <citation type="submission" date="2020-10" db="UniProtKB">
        <authorList>
            <consortium name="WormBaseParasite"/>
        </authorList>
    </citation>
    <scope>IDENTIFICATION</scope>
</reference>
<dbReference type="Proteomes" id="UP000492820">
    <property type="component" value="Unassembled WGS sequence"/>
</dbReference>
<name>A0A068WDK8_ECHGR</name>
<protein>
    <submittedName>
        <fullName evidence="4">Expressed conserved protein</fullName>
    </submittedName>
</protein>
<feature type="region of interest" description="Disordered" evidence="1">
    <location>
        <begin position="219"/>
        <end position="252"/>
    </location>
</feature>
<gene>
    <name evidence="2" type="ORF">EgrG_001056700</name>
</gene>
<feature type="compositionally biased region" description="Low complexity" evidence="1">
    <location>
        <begin position="221"/>
        <end position="230"/>
    </location>
</feature>
<evidence type="ECO:0000313" key="4">
    <source>
        <dbReference type="WBParaSite" id="EgrG_001056700"/>
    </source>
</evidence>
<evidence type="ECO:0000313" key="2">
    <source>
        <dbReference type="EMBL" id="CDS17800.1"/>
    </source>
</evidence>
<dbReference type="WBParaSite" id="EgrG_001056700">
    <property type="protein sequence ID" value="EgrG_001056700"/>
    <property type="gene ID" value="EgrG_001056700"/>
</dbReference>
<evidence type="ECO:0000313" key="3">
    <source>
        <dbReference type="Proteomes" id="UP000492820"/>
    </source>
</evidence>
<feature type="region of interest" description="Disordered" evidence="1">
    <location>
        <begin position="491"/>
        <end position="516"/>
    </location>
</feature>
<evidence type="ECO:0000256" key="1">
    <source>
        <dbReference type="SAM" id="MobiDB-lite"/>
    </source>
</evidence>
<reference evidence="2 3" key="1">
    <citation type="journal article" date="2013" name="Nature">
        <title>The genomes of four tapeworm species reveal adaptations to parasitism.</title>
        <authorList>
            <person name="Tsai I.J."/>
            <person name="Zarowiecki M."/>
            <person name="Holroyd N."/>
            <person name="Garciarrubio A."/>
            <person name="Sanchez-Flores A."/>
            <person name="Brooks K.L."/>
            <person name="Tracey A."/>
            <person name="Bobes R.J."/>
            <person name="Fragoso G."/>
            <person name="Sciutto E."/>
            <person name="Aslett M."/>
            <person name="Beasley H."/>
            <person name="Bennett H.M."/>
            <person name="Cai J."/>
            <person name="Camicia F."/>
            <person name="Clark R."/>
            <person name="Cucher M."/>
            <person name="De Silva N."/>
            <person name="Day T.A."/>
            <person name="Deplazes P."/>
            <person name="Estrada K."/>
            <person name="Fernandez C."/>
            <person name="Holland P.W."/>
            <person name="Hou J."/>
            <person name="Hu S."/>
            <person name="Huckvale T."/>
            <person name="Hung S.S."/>
            <person name="Kamenetzky L."/>
            <person name="Keane J.A."/>
            <person name="Kiss F."/>
            <person name="Koziol U."/>
            <person name="Lambert O."/>
            <person name="Liu K."/>
            <person name="Luo X."/>
            <person name="Luo Y."/>
            <person name="Macchiaroli N."/>
            <person name="Nichol S."/>
            <person name="Paps J."/>
            <person name="Parkinson J."/>
            <person name="Pouchkina-Stantcheva N."/>
            <person name="Riddiford N."/>
            <person name="Rosenzvit M."/>
            <person name="Salinas G."/>
            <person name="Wasmuth J.D."/>
            <person name="Zamanian M."/>
            <person name="Zheng Y."/>
            <person name="Cai X."/>
            <person name="Soberon X."/>
            <person name="Olson P.D."/>
            <person name="Laclette J.P."/>
            <person name="Brehm K."/>
            <person name="Berriman M."/>
            <person name="Garciarrubio A."/>
            <person name="Bobes R.J."/>
            <person name="Fragoso G."/>
            <person name="Sanchez-Flores A."/>
            <person name="Estrada K."/>
            <person name="Cevallos M.A."/>
            <person name="Morett E."/>
            <person name="Gonzalez V."/>
            <person name="Portillo T."/>
            <person name="Ochoa-Leyva A."/>
            <person name="Jose M.V."/>
            <person name="Sciutto E."/>
            <person name="Landa A."/>
            <person name="Jimenez L."/>
            <person name="Valdes V."/>
            <person name="Carrero J.C."/>
            <person name="Larralde C."/>
            <person name="Morales-Montor J."/>
            <person name="Limon-Lason J."/>
            <person name="Soberon X."/>
            <person name="Laclette J.P."/>
        </authorList>
    </citation>
    <scope>NUCLEOTIDE SEQUENCE [LARGE SCALE GENOMIC DNA]</scope>
</reference>
<dbReference type="EMBL" id="LK028577">
    <property type="protein sequence ID" value="CDS17800.1"/>
    <property type="molecule type" value="Genomic_DNA"/>
</dbReference>
<reference evidence="2" key="2">
    <citation type="submission" date="2014-06" db="EMBL/GenBank/DDBJ databases">
        <authorList>
            <person name="Aslett M."/>
        </authorList>
    </citation>
    <scope>NUCLEOTIDE SEQUENCE</scope>
</reference>
<feature type="compositionally biased region" description="Low complexity" evidence="1">
    <location>
        <begin position="64"/>
        <end position="84"/>
    </location>
</feature>
<dbReference type="AlphaFoldDB" id="A0A068WDK8"/>
<dbReference type="OrthoDB" id="6257106at2759"/>
<feature type="region of interest" description="Disordered" evidence="1">
    <location>
        <begin position="345"/>
        <end position="370"/>
    </location>
</feature>
<feature type="region of interest" description="Disordered" evidence="1">
    <location>
        <begin position="53"/>
        <end position="86"/>
    </location>
</feature>
<accession>A0A068WDK8</accession>
<proteinExistence type="predicted"/>
<feature type="compositionally biased region" description="Polar residues" evidence="1">
    <location>
        <begin position="491"/>
        <end position="507"/>
    </location>
</feature>